<name>A0ACB6QVA6_9PLEO</name>
<accession>A0ACB6QVA6</accession>
<sequence length="389" mass="44898">MFCIGRLLKRQNSHFDRWQRLILLGAVSSIYISPEKVGFLKKKLRRERGKRQIAGKNSGRTHLKKACTWFDHGLILNPPHFVITLPRAYDKLLNCAALTCSPSNSTASPHTPLPTSSSTSPTELSRLLYFILLSDRIHINRSPLHSEPSLLEGGYRIARQLAAHACIYLRIHLRIHFFLLIRLISFPDTPASGKQQPEGITPSRTHDAFVPVRFEVENHGCKKHERRVRAYAYGFVFLSDPSIRSCFIPSFLHSLCTVFVLAMQCKRVDMSAFQDPQRCTYEKQIKVKYIDPTWYCSRIMAKCHSYFSPSHRQKRKTSTRVCLKDSLPLSTTMHRTLMSQDYLHWGKAPTSENGPNFRHLLLENMRLMCEFRKMIVVIVVKSCAPMRWP</sequence>
<reference evidence="1" key="1">
    <citation type="journal article" date="2020" name="Stud. Mycol.">
        <title>101 Dothideomycetes genomes: a test case for predicting lifestyles and emergence of pathogens.</title>
        <authorList>
            <person name="Haridas S."/>
            <person name="Albert R."/>
            <person name="Binder M."/>
            <person name="Bloem J."/>
            <person name="Labutti K."/>
            <person name="Salamov A."/>
            <person name="Andreopoulos B."/>
            <person name="Baker S."/>
            <person name="Barry K."/>
            <person name="Bills G."/>
            <person name="Bluhm B."/>
            <person name="Cannon C."/>
            <person name="Castanera R."/>
            <person name="Culley D."/>
            <person name="Daum C."/>
            <person name="Ezra D."/>
            <person name="Gonzalez J."/>
            <person name="Henrissat B."/>
            <person name="Kuo A."/>
            <person name="Liang C."/>
            <person name="Lipzen A."/>
            <person name="Lutzoni F."/>
            <person name="Magnuson J."/>
            <person name="Mondo S."/>
            <person name="Nolan M."/>
            <person name="Ohm R."/>
            <person name="Pangilinan J."/>
            <person name="Park H.-J."/>
            <person name="Ramirez L."/>
            <person name="Alfaro M."/>
            <person name="Sun H."/>
            <person name="Tritt A."/>
            <person name="Yoshinaga Y."/>
            <person name="Zwiers L.-H."/>
            <person name="Turgeon B."/>
            <person name="Goodwin S."/>
            <person name="Spatafora J."/>
            <person name="Crous P."/>
            <person name="Grigoriev I."/>
        </authorList>
    </citation>
    <scope>NUCLEOTIDE SEQUENCE</scope>
    <source>
        <strain evidence="1">ATCC 200398</strain>
    </source>
</reference>
<organism evidence="1 2">
    <name type="scientific">Lindgomyces ingoldianus</name>
    <dbReference type="NCBI Taxonomy" id="673940"/>
    <lineage>
        <taxon>Eukaryota</taxon>
        <taxon>Fungi</taxon>
        <taxon>Dikarya</taxon>
        <taxon>Ascomycota</taxon>
        <taxon>Pezizomycotina</taxon>
        <taxon>Dothideomycetes</taxon>
        <taxon>Pleosporomycetidae</taxon>
        <taxon>Pleosporales</taxon>
        <taxon>Lindgomycetaceae</taxon>
        <taxon>Lindgomyces</taxon>
    </lineage>
</organism>
<gene>
    <name evidence="1" type="ORF">BDR25DRAFT_354792</name>
</gene>
<protein>
    <submittedName>
        <fullName evidence="1">Uncharacterized protein</fullName>
    </submittedName>
</protein>
<proteinExistence type="predicted"/>
<evidence type="ECO:0000313" key="1">
    <source>
        <dbReference type="EMBL" id="KAF2470866.1"/>
    </source>
</evidence>
<comment type="caution">
    <text evidence="1">The sequence shown here is derived from an EMBL/GenBank/DDBJ whole genome shotgun (WGS) entry which is preliminary data.</text>
</comment>
<keyword evidence="2" id="KW-1185">Reference proteome</keyword>
<dbReference type="Proteomes" id="UP000799755">
    <property type="component" value="Unassembled WGS sequence"/>
</dbReference>
<evidence type="ECO:0000313" key="2">
    <source>
        <dbReference type="Proteomes" id="UP000799755"/>
    </source>
</evidence>
<dbReference type="EMBL" id="MU003506">
    <property type="protein sequence ID" value="KAF2470866.1"/>
    <property type="molecule type" value="Genomic_DNA"/>
</dbReference>